<organism evidence="2 3">
    <name type="scientific">Vicia faba</name>
    <name type="common">Broad bean</name>
    <name type="synonym">Faba vulgaris</name>
    <dbReference type="NCBI Taxonomy" id="3906"/>
    <lineage>
        <taxon>Eukaryota</taxon>
        <taxon>Viridiplantae</taxon>
        <taxon>Streptophyta</taxon>
        <taxon>Embryophyta</taxon>
        <taxon>Tracheophyta</taxon>
        <taxon>Spermatophyta</taxon>
        <taxon>Magnoliopsida</taxon>
        <taxon>eudicotyledons</taxon>
        <taxon>Gunneridae</taxon>
        <taxon>Pentapetalae</taxon>
        <taxon>rosids</taxon>
        <taxon>fabids</taxon>
        <taxon>Fabales</taxon>
        <taxon>Fabaceae</taxon>
        <taxon>Papilionoideae</taxon>
        <taxon>50 kb inversion clade</taxon>
        <taxon>NPAAA clade</taxon>
        <taxon>Hologalegina</taxon>
        <taxon>IRL clade</taxon>
        <taxon>Fabeae</taxon>
        <taxon>Vicia</taxon>
    </lineage>
</organism>
<reference evidence="2 3" key="1">
    <citation type="submission" date="2023-01" db="EMBL/GenBank/DDBJ databases">
        <authorList>
            <person name="Kreplak J."/>
        </authorList>
    </citation>
    <scope>NUCLEOTIDE SEQUENCE [LARGE SCALE GENOMIC DNA]</scope>
</reference>
<name>A0AAV0ZI94_VICFA</name>
<keyword evidence="3" id="KW-1185">Reference proteome</keyword>
<dbReference type="GO" id="GO:0003677">
    <property type="term" value="F:DNA binding"/>
    <property type="evidence" value="ECO:0007669"/>
    <property type="project" value="InterPro"/>
</dbReference>
<evidence type="ECO:0000313" key="2">
    <source>
        <dbReference type="EMBL" id="CAI8595592.1"/>
    </source>
</evidence>
<protein>
    <recommendedName>
        <fullName evidence="1">hAT-like transposase RNase-H fold domain-containing protein</fullName>
    </recommendedName>
</protein>
<dbReference type="Proteomes" id="UP001157006">
    <property type="component" value="Chromosome 1S"/>
</dbReference>
<dbReference type="PANTHER" id="PTHR23272">
    <property type="entry name" value="BED FINGER-RELATED"/>
    <property type="match status" value="1"/>
</dbReference>
<gene>
    <name evidence="2" type="ORF">VFH_I198320</name>
</gene>
<dbReference type="Pfam" id="PF14372">
    <property type="entry name" value="hAT-like_RNase-H"/>
    <property type="match status" value="1"/>
</dbReference>
<evidence type="ECO:0000259" key="1">
    <source>
        <dbReference type="Pfam" id="PF14372"/>
    </source>
</evidence>
<dbReference type="EMBL" id="OX451735">
    <property type="protein sequence ID" value="CAI8595592.1"/>
    <property type="molecule type" value="Genomic_DNA"/>
</dbReference>
<evidence type="ECO:0000313" key="3">
    <source>
        <dbReference type="Proteomes" id="UP001157006"/>
    </source>
</evidence>
<feature type="domain" description="hAT-like transposase RNase-H fold" evidence="1">
    <location>
        <begin position="2"/>
        <end position="53"/>
    </location>
</feature>
<dbReference type="SUPFAM" id="SSF53098">
    <property type="entry name" value="Ribonuclease H-like"/>
    <property type="match status" value="1"/>
</dbReference>
<proteinExistence type="predicted"/>
<dbReference type="AlphaFoldDB" id="A0AAV0ZI94"/>
<dbReference type="PANTHER" id="PTHR23272:SF184">
    <property type="entry name" value="OS03G0311250 PROTEIN"/>
    <property type="match status" value="1"/>
</dbReference>
<dbReference type="InterPro" id="IPR012337">
    <property type="entry name" value="RNaseH-like_sf"/>
</dbReference>
<sequence>MNKLIYFGVILDPRFKLRYVEWTFKHMYGVGFKFSSDLLKTIKESLKKLYDWYKQVYDQKHGVGQPIGSGGQASNSETNIDVACSSIMARVDAFEKHLEEQDSIDLQNELEGYLSNNAFSTGERVIETYRSSLTAEMVEASICT</sequence>
<accession>A0AAV0ZI94</accession>
<dbReference type="InterPro" id="IPR025525">
    <property type="entry name" value="hAT-like_transposase_RNase-H"/>
</dbReference>